<dbReference type="AlphaFoldDB" id="A0A7K1FKW2"/>
<dbReference type="GO" id="GO:0048038">
    <property type="term" value="F:quinone binding"/>
    <property type="evidence" value="ECO:0007669"/>
    <property type="project" value="TreeGrafter"/>
</dbReference>
<evidence type="ECO:0000256" key="1">
    <source>
        <dbReference type="ARBA" id="ARBA00006484"/>
    </source>
</evidence>
<accession>A0A7K1FKW2</accession>
<dbReference type="InterPro" id="IPR036291">
    <property type="entry name" value="NAD(P)-bd_dom_sf"/>
</dbReference>
<keyword evidence="2 4" id="KW-0560">Oxidoreductase</keyword>
<protein>
    <submittedName>
        <fullName evidence="4">Glucose 1-dehydrogenase</fullName>
        <ecNumber evidence="4">1.1.1.47</ecNumber>
    </submittedName>
</protein>
<dbReference type="Proteomes" id="UP000460221">
    <property type="component" value="Unassembled WGS sequence"/>
</dbReference>
<evidence type="ECO:0000313" key="5">
    <source>
        <dbReference type="Proteomes" id="UP000460221"/>
    </source>
</evidence>
<gene>
    <name evidence="4" type="ORF">GIS00_07950</name>
</gene>
<proteinExistence type="inferred from homology"/>
<dbReference type="PROSITE" id="PS00061">
    <property type="entry name" value="ADH_SHORT"/>
    <property type="match status" value="1"/>
</dbReference>
<dbReference type="PANTHER" id="PTHR42760:SF133">
    <property type="entry name" value="3-OXOACYL-[ACYL-CARRIER-PROTEIN] REDUCTASE"/>
    <property type="match status" value="1"/>
</dbReference>
<comment type="caution">
    <text evidence="4">The sequence shown here is derived from an EMBL/GenBank/DDBJ whole genome shotgun (WGS) entry which is preliminary data.</text>
</comment>
<dbReference type="InterPro" id="IPR020904">
    <property type="entry name" value="Sc_DH/Rdtase_CS"/>
</dbReference>
<sequence length="269" mass="27393">MLAGKVAVVTGAASGNGREIALEYARQGAAAIILADLISEPREGGKPTTELLDELGATYRFVTCDVSSESDWEALMAAADEFGGVDVLVNNAGIVGKPGSILDLPVEEFDRILGINLRSVFFGIKAAGSRMAEKGGGSIINMSSVAGLHGSVASPGYSASKGGVRLITYAAAGDPKLAGRGVRVNAVHPGVIETAMTLIDRPLASGADHHPMLGVVPLGRLGTPGDIAGACVYLASDLSAYVNGQSIVVDGGWTAVLSAAGRGDKYDDR</sequence>
<evidence type="ECO:0000256" key="2">
    <source>
        <dbReference type="ARBA" id="ARBA00023002"/>
    </source>
</evidence>
<comment type="similarity">
    <text evidence="1">Belongs to the short-chain dehydrogenases/reductases (SDR) family.</text>
</comment>
<dbReference type="SUPFAM" id="SSF51735">
    <property type="entry name" value="NAD(P)-binding Rossmann-fold domains"/>
    <property type="match status" value="1"/>
</dbReference>
<dbReference type="InterPro" id="IPR002347">
    <property type="entry name" value="SDR_fam"/>
</dbReference>
<dbReference type="Gene3D" id="3.40.50.720">
    <property type="entry name" value="NAD(P)-binding Rossmann-like Domain"/>
    <property type="match status" value="1"/>
</dbReference>
<dbReference type="Pfam" id="PF13561">
    <property type="entry name" value="adh_short_C2"/>
    <property type="match status" value="1"/>
</dbReference>
<dbReference type="FunFam" id="3.40.50.720:FF:000084">
    <property type="entry name" value="Short-chain dehydrogenase reductase"/>
    <property type="match status" value="1"/>
</dbReference>
<dbReference type="EMBL" id="WLYK01000001">
    <property type="protein sequence ID" value="MTD13873.1"/>
    <property type="molecule type" value="Genomic_DNA"/>
</dbReference>
<dbReference type="PRINTS" id="PR00080">
    <property type="entry name" value="SDRFAMILY"/>
</dbReference>
<dbReference type="GO" id="GO:0047936">
    <property type="term" value="F:glucose 1-dehydrogenase [NAD(P)+] activity"/>
    <property type="evidence" value="ECO:0007669"/>
    <property type="project" value="UniProtKB-EC"/>
</dbReference>
<organism evidence="4 5">
    <name type="scientific">Nakamurella alba</name>
    <dbReference type="NCBI Taxonomy" id="2665158"/>
    <lineage>
        <taxon>Bacteria</taxon>
        <taxon>Bacillati</taxon>
        <taxon>Actinomycetota</taxon>
        <taxon>Actinomycetes</taxon>
        <taxon>Nakamurellales</taxon>
        <taxon>Nakamurellaceae</taxon>
        <taxon>Nakamurella</taxon>
    </lineage>
</organism>
<dbReference type="GO" id="GO:0006633">
    <property type="term" value="P:fatty acid biosynthetic process"/>
    <property type="evidence" value="ECO:0007669"/>
    <property type="project" value="TreeGrafter"/>
</dbReference>
<keyword evidence="5" id="KW-1185">Reference proteome</keyword>
<dbReference type="InterPro" id="IPR057326">
    <property type="entry name" value="KR_dom"/>
</dbReference>
<dbReference type="SMART" id="SM00822">
    <property type="entry name" value="PKS_KR"/>
    <property type="match status" value="1"/>
</dbReference>
<evidence type="ECO:0000259" key="3">
    <source>
        <dbReference type="SMART" id="SM00822"/>
    </source>
</evidence>
<feature type="domain" description="Ketoreductase" evidence="3">
    <location>
        <begin position="5"/>
        <end position="190"/>
    </location>
</feature>
<dbReference type="NCBIfam" id="NF005559">
    <property type="entry name" value="PRK07231.1"/>
    <property type="match status" value="1"/>
</dbReference>
<dbReference type="PRINTS" id="PR00081">
    <property type="entry name" value="GDHRDH"/>
</dbReference>
<dbReference type="PANTHER" id="PTHR42760">
    <property type="entry name" value="SHORT-CHAIN DEHYDROGENASES/REDUCTASES FAMILY MEMBER"/>
    <property type="match status" value="1"/>
</dbReference>
<reference evidence="4 5" key="1">
    <citation type="submission" date="2019-11" db="EMBL/GenBank/DDBJ databases">
        <authorList>
            <person name="Jiang L.-Q."/>
        </authorList>
    </citation>
    <scope>NUCLEOTIDE SEQUENCE [LARGE SCALE GENOMIC DNA]</scope>
    <source>
        <strain evidence="4 5">YIM 132087</strain>
    </source>
</reference>
<name>A0A7K1FKW2_9ACTN</name>
<evidence type="ECO:0000313" key="4">
    <source>
        <dbReference type="EMBL" id="MTD13873.1"/>
    </source>
</evidence>
<dbReference type="EC" id="1.1.1.47" evidence="4"/>